<feature type="domain" description="AB hydrolase-1" evidence="1">
    <location>
        <begin position="31"/>
        <end position="133"/>
    </location>
</feature>
<dbReference type="AlphaFoldDB" id="A0A0V9URW3"/>
<dbReference type="GO" id="GO:0016787">
    <property type="term" value="F:hydrolase activity"/>
    <property type="evidence" value="ECO:0007669"/>
    <property type="project" value="UniProtKB-KW"/>
</dbReference>
<evidence type="ECO:0000313" key="3">
    <source>
        <dbReference type="Proteomes" id="UP000053060"/>
    </source>
</evidence>
<name>A0A0V9URW3_9NOCA</name>
<dbReference type="RefSeq" id="WP_060650827.1">
    <property type="nucleotide sequence ID" value="NZ_AZXY01000001.1"/>
</dbReference>
<reference evidence="3" key="1">
    <citation type="submission" date="2015-01" db="EMBL/GenBank/DDBJ databases">
        <title>Draft genome sequence of Rhodococcus pyridinivorans strain KG-16, a hydrocarbon-degrading bacterium.</title>
        <authorList>
            <person name="Aggarwal R.K."/>
            <person name="Dawar C."/>
        </authorList>
    </citation>
    <scope>NUCLEOTIDE SEQUENCE [LARGE SCALE GENOMIC DNA]</scope>
    <source>
        <strain evidence="3">KG-16</strain>
    </source>
</reference>
<gene>
    <name evidence="2" type="ORF">Z045_02190</name>
</gene>
<accession>A0A0V9URW3</accession>
<dbReference type="EMBL" id="AZXY01000001">
    <property type="protein sequence ID" value="KSZ60769.1"/>
    <property type="molecule type" value="Genomic_DNA"/>
</dbReference>
<sequence>MPEPVTRTIDVPGATLVYDVRTVPGDATPLLLAGSPMDASGFTSLVSYLDDRTVITYDPRGTGRGTRTDTSMESTPALHADDLHRILVELDLGPVDVFASSGGAVNALELVSRYPEQVRTLVAHEPPILELLPDRVLAESVRDDIRDTYQRSGLGPAMAKFIALVGYEGELTSDYLDRPAPNPSDFGLPTKDDGTRDDVLLGQNWMSCTGYHPDLDALANASTHIVVAGGRESVRQLCGRASAALAERLDTTPTLFPGDHGGFMGAAEGMPGDPEAFAAVLRDVLQPSRV</sequence>
<dbReference type="PATRIC" id="fig|1441730.3.peg.459"/>
<dbReference type="InterPro" id="IPR000073">
    <property type="entry name" value="AB_hydrolase_1"/>
</dbReference>
<dbReference type="Pfam" id="PF00561">
    <property type="entry name" value="Abhydrolase_1"/>
    <property type="match status" value="1"/>
</dbReference>
<proteinExistence type="predicted"/>
<organism evidence="2 3">
    <name type="scientific">Rhodococcus pyridinivorans KG-16</name>
    <dbReference type="NCBI Taxonomy" id="1441730"/>
    <lineage>
        <taxon>Bacteria</taxon>
        <taxon>Bacillati</taxon>
        <taxon>Actinomycetota</taxon>
        <taxon>Actinomycetes</taxon>
        <taxon>Mycobacteriales</taxon>
        <taxon>Nocardiaceae</taxon>
        <taxon>Rhodococcus</taxon>
    </lineage>
</organism>
<dbReference type="InterPro" id="IPR029058">
    <property type="entry name" value="AB_hydrolase_fold"/>
</dbReference>
<keyword evidence="2" id="KW-0378">Hydrolase</keyword>
<evidence type="ECO:0000313" key="2">
    <source>
        <dbReference type="EMBL" id="KSZ60769.1"/>
    </source>
</evidence>
<dbReference type="Gene3D" id="3.40.50.1820">
    <property type="entry name" value="alpha/beta hydrolase"/>
    <property type="match status" value="1"/>
</dbReference>
<evidence type="ECO:0000259" key="1">
    <source>
        <dbReference type="Pfam" id="PF00561"/>
    </source>
</evidence>
<reference evidence="2 3" key="2">
    <citation type="journal article" date="2016" name="Genome Announc.">
        <title>Draft Genome Sequence of a Versatile Hydrocarbon-Degrading Bacterium, Rhodococcus pyridinivorans Strain KG-16, Collected from Oil Fields in India.</title>
        <authorList>
            <person name="Aggarwal R.K."/>
            <person name="Dawar C."/>
            <person name="Phanindranath R."/>
            <person name="Mutnuri L."/>
            <person name="Dayal A.M."/>
        </authorList>
    </citation>
    <scope>NUCLEOTIDE SEQUENCE [LARGE SCALE GENOMIC DNA]</scope>
    <source>
        <strain evidence="2 3">KG-16</strain>
    </source>
</reference>
<dbReference type="Proteomes" id="UP000053060">
    <property type="component" value="Unassembled WGS sequence"/>
</dbReference>
<dbReference type="SUPFAM" id="SSF53474">
    <property type="entry name" value="alpha/beta-Hydrolases"/>
    <property type="match status" value="1"/>
</dbReference>
<protein>
    <submittedName>
        <fullName evidence="2">Hydrolase</fullName>
    </submittedName>
</protein>
<comment type="caution">
    <text evidence="2">The sequence shown here is derived from an EMBL/GenBank/DDBJ whole genome shotgun (WGS) entry which is preliminary data.</text>
</comment>